<feature type="non-terminal residue" evidence="1">
    <location>
        <position position="1"/>
    </location>
</feature>
<protein>
    <submittedName>
        <fullName evidence="1">Uncharacterized protein</fullName>
    </submittedName>
</protein>
<dbReference type="Proteomes" id="UP000053236">
    <property type="component" value="Unassembled WGS sequence"/>
</dbReference>
<gene>
    <name evidence="1" type="ORF">L915_14905</name>
</gene>
<proteinExistence type="predicted"/>
<feature type="non-terminal residue" evidence="1">
    <location>
        <position position="143"/>
    </location>
</feature>
<dbReference type="EMBL" id="KI688035">
    <property type="protein sequence ID" value="ETK79214.1"/>
    <property type="molecule type" value="Genomic_DNA"/>
</dbReference>
<dbReference type="AlphaFoldDB" id="W2G8F8"/>
<sequence length="143" mass="16009">LLFRLQATTTLNDYNGTLAEIQTQFPAERTRFVNGKSETQRVAQYLRAIHPVTWTQFGNCPLSPEEISAVTTEWEILPVYGRACALFDTSTTSAVEGQNNGLLLGGVRDCQVFEAFVLFCNVALEALVKKKKKAAKWLKEKHT</sequence>
<reference evidence="1" key="1">
    <citation type="submission" date="2013-11" db="EMBL/GenBank/DDBJ databases">
        <title>The Genome Sequence of Phytophthora parasitica CJ02B3.</title>
        <authorList>
            <consortium name="The Broad Institute Genomics Platform"/>
            <person name="Russ C."/>
            <person name="Tyler B."/>
            <person name="Panabieres F."/>
            <person name="Shan W."/>
            <person name="Tripathy S."/>
            <person name="Grunwald N."/>
            <person name="Machado M."/>
            <person name="Johnson C.S."/>
            <person name="Arredondo F."/>
            <person name="Hong C."/>
            <person name="Coffey M."/>
            <person name="Young S.K."/>
            <person name="Zeng Q."/>
            <person name="Gargeya S."/>
            <person name="Fitzgerald M."/>
            <person name="Abouelleil A."/>
            <person name="Alvarado L."/>
            <person name="Chapman S.B."/>
            <person name="Gainer-Dewar J."/>
            <person name="Goldberg J."/>
            <person name="Griggs A."/>
            <person name="Gujja S."/>
            <person name="Hansen M."/>
            <person name="Howarth C."/>
            <person name="Imamovic A."/>
            <person name="Ireland A."/>
            <person name="Larimer J."/>
            <person name="McCowan C."/>
            <person name="Murphy C."/>
            <person name="Pearson M."/>
            <person name="Poon T.W."/>
            <person name="Priest M."/>
            <person name="Roberts A."/>
            <person name="Saif S."/>
            <person name="Shea T."/>
            <person name="Sykes S."/>
            <person name="Wortman J."/>
            <person name="Nusbaum C."/>
            <person name="Birren B."/>
        </authorList>
    </citation>
    <scope>NUCLEOTIDE SEQUENCE [LARGE SCALE GENOMIC DNA]</scope>
    <source>
        <strain evidence="1">CJ02B3</strain>
    </source>
</reference>
<evidence type="ECO:0000313" key="1">
    <source>
        <dbReference type="EMBL" id="ETK79214.1"/>
    </source>
</evidence>
<organism evidence="1">
    <name type="scientific">Phytophthora nicotianae</name>
    <name type="common">Potato buckeye rot agent</name>
    <name type="synonym">Phytophthora parasitica</name>
    <dbReference type="NCBI Taxonomy" id="4792"/>
    <lineage>
        <taxon>Eukaryota</taxon>
        <taxon>Sar</taxon>
        <taxon>Stramenopiles</taxon>
        <taxon>Oomycota</taxon>
        <taxon>Peronosporomycetes</taxon>
        <taxon>Peronosporales</taxon>
        <taxon>Peronosporaceae</taxon>
        <taxon>Phytophthora</taxon>
    </lineage>
</organism>
<name>W2G8F8_PHYNI</name>
<accession>W2G8F8</accession>